<reference evidence="2 3" key="1">
    <citation type="submission" date="2023-01" db="EMBL/GenBank/DDBJ databases">
        <title>Novel species of the genus Asticcacaulis isolated from rivers.</title>
        <authorList>
            <person name="Lu H."/>
        </authorList>
    </citation>
    <scope>NUCLEOTIDE SEQUENCE [LARGE SCALE GENOMIC DNA]</scope>
    <source>
        <strain evidence="2 3">LKC15W</strain>
    </source>
</reference>
<dbReference type="EMBL" id="JAQQKV010000001">
    <property type="protein sequence ID" value="MDC7675786.1"/>
    <property type="molecule type" value="Genomic_DNA"/>
</dbReference>
<proteinExistence type="predicted"/>
<feature type="compositionally biased region" description="Acidic residues" evidence="1">
    <location>
        <begin position="116"/>
        <end position="135"/>
    </location>
</feature>
<accession>A0ABT5HHR5</accession>
<feature type="region of interest" description="Disordered" evidence="1">
    <location>
        <begin position="97"/>
        <end position="169"/>
    </location>
</feature>
<keyword evidence="3" id="KW-1185">Reference proteome</keyword>
<dbReference type="RefSeq" id="WP_272744106.1">
    <property type="nucleotide sequence ID" value="NZ_JAQQKV010000001.1"/>
</dbReference>
<evidence type="ECO:0000313" key="3">
    <source>
        <dbReference type="Proteomes" id="UP001218579"/>
    </source>
</evidence>
<evidence type="ECO:0000256" key="1">
    <source>
        <dbReference type="SAM" id="MobiDB-lite"/>
    </source>
</evidence>
<evidence type="ECO:0000313" key="2">
    <source>
        <dbReference type="EMBL" id="MDC7675786.1"/>
    </source>
</evidence>
<gene>
    <name evidence="2" type="ORF">PQU98_06580</name>
</gene>
<dbReference type="Proteomes" id="UP001218579">
    <property type="component" value="Unassembled WGS sequence"/>
</dbReference>
<comment type="caution">
    <text evidence="2">The sequence shown here is derived from an EMBL/GenBank/DDBJ whole genome shotgun (WGS) entry which is preliminary data.</text>
</comment>
<name>A0ABT5HHR5_9CAUL</name>
<protein>
    <submittedName>
        <fullName evidence="2">Uncharacterized protein</fullName>
    </submittedName>
</protein>
<sequence length="169" mass="19194">MTPDAPATERYTPEDRRARLRAFADRMLDQLEDLPPPEDVAEMERTVRVGLLIERLYARVDAAERKAPPRERTDEEIAECRHENELHYQQFLARWGLAKPKPEPEPEPEPASPTDWVDEFEGYGFEDDGLDDDASEIASETVSAPVVPELDGRDAFKAAYRPQSVPDSS</sequence>
<organism evidence="2 3">
    <name type="scientific">Asticcacaulis machinosus</name>
    <dbReference type="NCBI Taxonomy" id="2984211"/>
    <lineage>
        <taxon>Bacteria</taxon>
        <taxon>Pseudomonadati</taxon>
        <taxon>Pseudomonadota</taxon>
        <taxon>Alphaproteobacteria</taxon>
        <taxon>Caulobacterales</taxon>
        <taxon>Caulobacteraceae</taxon>
        <taxon>Asticcacaulis</taxon>
    </lineage>
</organism>